<evidence type="ECO:0000313" key="2">
    <source>
        <dbReference type="Proteomes" id="UP000317332"/>
    </source>
</evidence>
<dbReference type="Gene3D" id="3.90.1480.10">
    <property type="entry name" value="Alpha-2,3-sialyltransferase"/>
    <property type="match status" value="1"/>
</dbReference>
<reference evidence="1 2" key="1">
    <citation type="submission" date="2019-06" db="EMBL/GenBank/DDBJ databases">
        <title>Flavobacteriaceae Paucihalobacterium erythroidium CWB-1, complete genome.</title>
        <authorList>
            <person name="Wu S."/>
        </authorList>
    </citation>
    <scope>NUCLEOTIDE SEQUENCE [LARGE SCALE GENOMIC DNA]</scope>
    <source>
        <strain evidence="1 2">CWB-1</strain>
    </source>
</reference>
<proteinExistence type="predicted"/>
<organism evidence="1 2">
    <name type="scientific">Paucihalobacter ruber</name>
    <dbReference type="NCBI Taxonomy" id="2567861"/>
    <lineage>
        <taxon>Bacteria</taxon>
        <taxon>Pseudomonadati</taxon>
        <taxon>Bacteroidota</taxon>
        <taxon>Flavobacteriia</taxon>
        <taxon>Flavobacteriales</taxon>
        <taxon>Flavobacteriaceae</taxon>
        <taxon>Paucihalobacter</taxon>
    </lineage>
</organism>
<dbReference type="AlphaFoldDB" id="A0A506PS13"/>
<comment type="caution">
    <text evidence="1">The sequence shown here is derived from an EMBL/GenBank/DDBJ whole genome shotgun (WGS) entry which is preliminary data.</text>
</comment>
<dbReference type="RefSeq" id="WP_140988985.1">
    <property type="nucleotide sequence ID" value="NZ_VHIQ01000001.1"/>
</dbReference>
<name>A0A506PS13_9FLAO</name>
<accession>A0A506PS13</accession>
<sequence length="283" mass="33575">MLKARIFKKLYTLSKESFDTIISLLSVLFLSSFSTARKFKKLDINKKNDTCYILGNGPSLKAELDKNIELFCENDVIVINTMCKSPFYKVIKPKYYILLDPIIFDSKWSEYDVVVDGLLNTDWEMILFLPKNLCPKKYHSIFTANPNLKIVFFNYTRIVGFSNITFFLYKHNLGMPYLRNVMTQAIMCAINKGYKKVLLYGADHSWTRDLDADENNRIFIKDKHFYEADVKRYLPVGMYREYLYQHYVTFLSHHIMNKYSKYRGTRIINKTKFSFIEDYDTEE</sequence>
<evidence type="ECO:0008006" key="3">
    <source>
        <dbReference type="Google" id="ProtNLM"/>
    </source>
</evidence>
<dbReference type="EMBL" id="VHIQ01000001">
    <property type="protein sequence ID" value="TPV35975.1"/>
    <property type="molecule type" value="Genomic_DNA"/>
</dbReference>
<dbReference type="Proteomes" id="UP000317332">
    <property type="component" value="Unassembled WGS sequence"/>
</dbReference>
<dbReference type="OrthoDB" id="344900at2"/>
<protein>
    <recommendedName>
        <fullName evidence="3">DUF115 domain-containing protein</fullName>
    </recommendedName>
</protein>
<evidence type="ECO:0000313" key="1">
    <source>
        <dbReference type="EMBL" id="TPV35975.1"/>
    </source>
</evidence>
<keyword evidence="2" id="KW-1185">Reference proteome</keyword>
<gene>
    <name evidence="1" type="ORF">FJ651_03385</name>
</gene>